<accession>A0AAV4NC75</accession>
<evidence type="ECO:0000256" key="1">
    <source>
        <dbReference type="SAM" id="MobiDB-lite"/>
    </source>
</evidence>
<evidence type="ECO:0000313" key="3">
    <source>
        <dbReference type="Proteomes" id="UP001054945"/>
    </source>
</evidence>
<name>A0AAV4NC75_CAEEX</name>
<comment type="caution">
    <text evidence="2">The sequence shown here is derived from an EMBL/GenBank/DDBJ whole genome shotgun (WGS) entry which is preliminary data.</text>
</comment>
<keyword evidence="3" id="KW-1185">Reference proteome</keyword>
<protein>
    <submittedName>
        <fullName evidence="2">Uncharacterized protein</fullName>
    </submittedName>
</protein>
<sequence length="140" mass="15701">MQSYLFSLQAPKPENERVVDKPGPLSRRPRRRPVSFSDFTGLVRSDLTSGGVCFLGIRQQETHTAIQWTTNAQNNKAALGKVKVIEYSELSPYFKTSCRGAMLLEWEENSSSVPRSSKAQNARTRLDMDPFGKSHVEPGI</sequence>
<feature type="compositionally biased region" description="Basic and acidic residues" evidence="1">
    <location>
        <begin position="124"/>
        <end position="140"/>
    </location>
</feature>
<gene>
    <name evidence="2" type="ORF">CEXT_776181</name>
</gene>
<evidence type="ECO:0000313" key="2">
    <source>
        <dbReference type="EMBL" id="GIX82088.1"/>
    </source>
</evidence>
<dbReference type="EMBL" id="BPLR01003204">
    <property type="protein sequence ID" value="GIX82088.1"/>
    <property type="molecule type" value="Genomic_DNA"/>
</dbReference>
<dbReference type="AlphaFoldDB" id="A0AAV4NC75"/>
<reference evidence="2 3" key="1">
    <citation type="submission" date="2021-06" db="EMBL/GenBank/DDBJ databases">
        <title>Caerostris extrusa draft genome.</title>
        <authorList>
            <person name="Kono N."/>
            <person name="Arakawa K."/>
        </authorList>
    </citation>
    <scope>NUCLEOTIDE SEQUENCE [LARGE SCALE GENOMIC DNA]</scope>
</reference>
<feature type="region of interest" description="Disordered" evidence="1">
    <location>
        <begin position="109"/>
        <end position="140"/>
    </location>
</feature>
<dbReference type="Proteomes" id="UP001054945">
    <property type="component" value="Unassembled WGS sequence"/>
</dbReference>
<feature type="region of interest" description="Disordered" evidence="1">
    <location>
        <begin position="1"/>
        <end position="32"/>
    </location>
</feature>
<proteinExistence type="predicted"/>
<feature type="compositionally biased region" description="Polar residues" evidence="1">
    <location>
        <begin position="109"/>
        <end position="123"/>
    </location>
</feature>
<organism evidence="2 3">
    <name type="scientific">Caerostris extrusa</name>
    <name type="common">Bark spider</name>
    <name type="synonym">Caerostris bankana</name>
    <dbReference type="NCBI Taxonomy" id="172846"/>
    <lineage>
        <taxon>Eukaryota</taxon>
        <taxon>Metazoa</taxon>
        <taxon>Ecdysozoa</taxon>
        <taxon>Arthropoda</taxon>
        <taxon>Chelicerata</taxon>
        <taxon>Arachnida</taxon>
        <taxon>Araneae</taxon>
        <taxon>Araneomorphae</taxon>
        <taxon>Entelegynae</taxon>
        <taxon>Araneoidea</taxon>
        <taxon>Araneidae</taxon>
        <taxon>Caerostris</taxon>
    </lineage>
</organism>